<keyword evidence="3" id="KW-1185">Reference proteome</keyword>
<dbReference type="GO" id="GO:0071035">
    <property type="term" value="P:nuclear polyadenylation-dependent rRNA catabolic process"/>
    <property type="evidence" value="ECO:0007669"/>
    <property type="project" value="TreeGrafter"/>
</dbReference>
<evidence type="ECO:0000313" key="3">
    <source>
        <dbReference type="Proteomes" id="UP000252040"/>
    </source>
</evidence>
<dbReference type="Proteomes" id="UP000252040">
    <property type="component" value="Unplaced"/>
</dbReference>
<dbReference type="GO" id="GO:0071034">
    <property type="term" value="P:CUT catabolic process"/>
    <property type="evidence" value="ECO:0007669"/>
    <property type="project" value="TreeGrafter"/>
</dbReference>
<dbReference type="Gene3D" id="2.40.50.100">
    <property type="match status" value="1"/>
</dbReference>
<name>A0A341AHY2_NEOAA</name>
<dbReference type="AlphaFoldDB" id="A0A341AHY2"/>
<organism evidence="3 4">
    <name type="scientific">Neophocaena asiaeorientalis asiaeorientalis</name>
    <name type="common">Yangtze finless porpoise</name>
    <name type="synonym">Neophocaena phocaenoides subsp. asiaeorientalis</name>
    <dbReference type="NCBI Taxonomy" id="1706337"/>
    <lineage>
        <taxon>Eukaryota</taxon>
        <taxon>Metazoa</taxon>
        <taxon>Chordata</taxon>
        <taxon>Craniata</taxon>
        <taxon>Vertebrata</taxon>
        <taxon>Euteleostomi</taxon>
        <taxon>Mammalia</taxon>
        <taxon>Eutheria</taxon>
        <taxon>Laurasiatheria</taxon>
        <taxon>Artiodactyla</taxon>
        <taxon>Whippomorpha</taxon>
        <taxon>Cetacea</taxon>
        <taxon>Odontoceti</taxon>
        <taxon>Phocoenidae</taxon>
        <taxon>Neophocaena</taxon>
    </lineage>
</organism>
<dbReference type="RefSeq" id="XP_024590210.1">
    <property type="nucleotide sequence ID" value="XM_024734442.1"/>
</dbReference>
<dbReference type="SUPFAM" id="SSF110324">
    <property type="entry name" value="Ribosomal L27 protein-like"/>
    <property type="match status" value="1"/>
</dbReference>
<dbReference type="GO" id="GO:0000177">
    <property type="term" value="C:cytoplasmic exosome (RNase complex)"/>
    <property type="evidence" value="ECO:0007669"/>
    <property type="project" value="TreeGrafter"/>
</dbReference>
<dbReference type="GO" id="GO:0034475">
    <property type="term" value="P:U4 snRNA 3'-end processing"/>
    <property type="evidence" value="ECO:0007669"/>
    <property type="project" value="TreeGrafter"/>
</dbReference>
<evidence type="ECO:0000256" key="1">
    <source>
        <dbReference type="SAM" id="MobiDB-lite"/>
    </source>
</evidence>
<evidence type="ECO:0000313" key="4">
    <source>
        <dbReference type="RefSeq" id="XP_024590210.1"/>
    </source>
</evidence>
<accession>A0A341AHY2</accession>
<gene>
    <name evidence="4" type="primary">EXOSC3</name>
</gene>
<dbReference type="FunFam" id="2.40.50.100:FF:000044">
    <property type="entry name" value="exosome complex component RRP40"/>
    <property type="match status" value="1"/>
</dbReference>
<dbReference type="GO" id="GO:0000176">
    <property type="term" value="C:nuclear exosome (RNase complex)"/>
    <property type="evidence" value="ECO:0007669"/>
    <property type="project" value="TreeGrafter"/>
</dbReference>
<sequence>MAEAAALVAESLAGYRARAARAVLEQVVLPGEELLLPGQEDGEGPGSAGERPLRLNAGARSGGRVVCGPGLRRCGDRLLVTKCGRLRHKEPGSGNGGGVYWVDSQQKRYVPVKGDHVIGIVTAKSGDIFKVDVGGSEPASLSYLSFEGATKRNRPNVQAASSRL</sequence>
<reference evidence="4" key="1">
    <citation type="submission" date="2025-08" db="UniProtKB">
        <authorList>
            <consortium name="RefSeq"/>
        </authorList>
    </citation>
    <scope>IDENTIFICATION</scope>
    <source>
        <tissue evidence="4">Meat</tissue>
    </source>
</reference>
<evidence type="ECO:0000259" key="2">
    <source>
        <dbReference type="Pfam" id="PF21261"/>
    </source>
</evidence>
<dbReference type="GO" id="GO:0003723">
    <property type="term" value="F:RNA binding"/>
    <property type="evidence" value="ECO:0007669"/>
    <property type="project" value="InterPro"/>
</dbReference>
<dbReference type="GO" id="GO:0071038">
    <property type="term" value="P:TRAMP-dependent tRNA surveillance pathway"/>
    <property type="evidence" value="ECO:0007669"/>
    <property type="project" value="TreeGrafter"/>
</dbReference>
<dbReference type="InterPro" id="IPR012340">
    <property type="entry name" value="NA-bd_OB-fold"/>
</dbReference>
<dbReference type="PANTHER" id="PTHR21321:SF1">
    <property type="entry name" value="EXOSOME COMPLEX COMPONENT RRP40"/>
    <property type="match status" value="1"/>
</dbReference>
<dbReference type="InterPro" id="IPR048541">
    <property type="entry name" value="RRP40_N"/>
</dbReference>
<protein>
    <submittedName>
        <fullName evidence="4">Exosome complex component RRP40 isoform X2</fullName>
    </submittedName>
</protein>
<dbReference type="SUPFAM" id="SSF50249">
    <property type="entry name" value="Nucleic acid-binding proteins"/>
    <property type="match status" value="1"/>
</dbReference>
<dbReference type="PANTHER" id="PTHR21321">
    <property type="entry name" value="PNAS-3 RELATED"/>
    <property type="match status" value="1"/>
</dbReference>
<dbReference type="InterPro" id="IPR026699">
    <property type="entry name" value="Exosome_RNA_bind1/RRP40/RRP4"/>
</dbReference>
<dbReference type="Pfam" id="PF21262">
    <property type="entry name" value="RRP40_S1"/>
    <property type="match status" value="1"/>
</dbReference>
<dbReference type="GO" id="GO:0000467">
    <property type="term" value="P:exonucleolytic trimming to generate mature 3'-end of 5.8S rRNA from tricistronic rRNA transcript (SSU-rRNA, 5.8S rRNA, LSU-rRNA)"/>
    <property type="evidence" value="ECO:0007669"/>
    <property type="project" value="TreeGrafter"/>
</dbReference>
<proteinExistence type="predicted"/>
<dbReference type="CTD" id="51010"/>
<feature type="region of interest" description="Disordered" evidence="1">
    <location>
        <begin position="35"/>
        <end position="55"/>
    </location>
</feature>
<dbReference type="Pfam" id="PF21261">
    <property type="entry name" value="RRP40_N_mamm"/>
    <property type="match status" value="1"/>
</dbReference>
<feature type="domain" description="Exosome complex component RRP40 N-terminal" evidence="2">
    <location>
        <begin position="26"/>
        <end position="105"/>
    </location>
</feature>
<dbReference type="Gene3D" id="2.40.50.140">
    <property type="entry name" value="Nucleic acid-binding proteins"/>
    <property type="match status" value="1"/>
</dbReference>
<dbReference type="GeneID" id="112392658"/>
<dbReference type="GO" id="GO:0071051">
    <property type="term" value="P:poly(A)-dependent snoRNA 3'-end processing"/>
    <property type="evidence" value="ECO:0007669"/>
    <property type="project" value="TreeGrafter"/>
</dbReference>